<dbReference type="InterPro" id="IPR036291">
    <property type="entry name" value="NAD(P)-bd_dom_sf"/>
</dbReference>
<dbReference type="Gene3D" id="3.40.50.720">
    <property type="entry name" value="NAD(P)-binding Rossmann-like Domain"/>
    <property type="match status" value="1"/>
</dbReference>
<evidence type="ECO:0000259" key="1">
    <source>
        <dbReference type="Pfam" id="PF03435"/>
    </source>
</evidence>
<protein>
    <submittedName>
        <fullName evidence="2">Saccharopine dehydrogenase NADP-binding domain-containing protein</fullName>
    </submittedName>
</protein>
<dbReference type="InterPro" id="IPR005097">
    <property type="entry name" value="Sacchrp_dh_NADP-bd"/>
</dbReference>
<name>A0ABV7JDT8_9GAMM</name>
<sequence length="376" mass="41795">MNDRTDHQRILILGGYGTFGQRITRALAKQGYEVLVNGRHQASAQKLIQRLRIEHPGVRLSAACFDIHQHLEAQLKRLNPWLVIHTSGPFQTQHADIAEMILSAGCHYIDLADSRQYVKQMNNLDGLAKQQQVTAITGASTVPALSSAVLAWLQKNHQISHFKHIQMGITPGQKTPRGLATTRAVLSYLGKPLEPWTGSLRQRHGWMDTYLQNYPHIGRRLMANCEAPDLDLLADHFSLDELQFSAGMGSKVLHLLMWLTAGLVRTGLPLKLERRAAFLLKISHWFDVLGTEDGGMHVNISALDADGKEIKLQWFLEAFAGCGPQIPAVPAILLTEKIHHQALNSGVHPCVNLLTLDEYLNGLSGLNISTRVQVIE</sequence>
<accession>A0ABV7JDT8</accession>
<comment type="caution">
    <text evidence="2">The sequence shown here is derived from an EMBL/GenBank/DDBJ whole genome shotgun (WGS) entry which is preliminary data.</text>
</comment>
<evidence type="ECO:0000313" key="2">
    <source>
        <dbReference type="EMBL" id="MFC3194938.1"/>
    </source>
</evidence>
<reference evidence="3" key="1">
    <citation type="journal article" date="2019" name="Int. J. Syst. Evol. Microbiol.">
        <title>The Global Catalogue of Microorganisms (GCM) 10K type strain sequencing project: providing services to taxonomists for standard genome sequencing and annotation.</title>
        <authorList>
            <consortium name="The Broad Institute Genomics Platform"/>
            <consortium name="The Broad Institute Genome Sequencing Center for Infectious Disease"/>
            <person name="Wu L."/>
            <person name="Ma J."/>
        </authorList>
    </citation>
    <scope>NUCLEOTIDE SEQUENCE [LARGE SCALE GENOMIC DNA]</scope>
    <source>
        <strain evidence="3">KCTC 42953</strain>
    </source>
</reference>
<organism evidence="2 3">
    <name type="scientific">Marinicella sediminis</name>
    <dbReference type="NCBI Taxonomy" id="1792834"/>
    <lineage>
        <taxon>Bacteria</taxon>
        <taxon>Pseudomonadati</taxon>
        <taxon>Pseudomonadota</taxon>
        <taxon>Gammaproteobacteria</taxon>
        <taxon>Lysobacterales</taxon>
        <taxon>Marinicellaceae</taxon>
        <taxon>Marinicella</taxon>
    </lineage>
</organism>
<dbReference type="SUPFAM" id="SSF51735">
    <property type="entry name" value="NAD(P)-binding Rossmann-fold domains"/>
    <property type="match status" value="1"/>
</dbReference>
<dbReference type="Pfam" id="PF03435">
    <property type="entry name" value="Sacchrp_dh_NADP"/>
    <property type="match status" value="1"/>
</dbReference>
<dbReference type="PANTHER" id="PTHR43796">
    <property type="entry name" value="CARBOXYNORSPERMIDINE SYNTHASE"/>
    <property type="match status" value="1"/>
</dbReference>
<evidence type="ECO:0000313" key="3">
    <source>
        <dbReference type="Proteomes" id="UP001595533"/>
    </source>
</evidence>
<keyword evidence="3" id="KW-1185">Reference proteome</keyword>
<gene>
    <name evidence="2" type="ORF">ACFODZ_11870</name>
</gene>
<dbReference type="Proteomes" id="UP001595533">
    <property type="component" value="Unassembled WGS sequence"/>
</dbReference>
<feature type="domain" description="Saccharopine dehydrogenase NADP binding" evidence="1">
    <location>
        <begin position="10"/>
        <end position="136"/>
    </location>
</feature>
<dbReference type="EMBL" id="JBHRTS010000006">
    <property type="protein sequence ID" value="MFC3194938.1"/>
    <property type="molecule type" value="Genomic_DNA"/>
</dbReference>
<dbReference type="PANTHER" id="PTHR43796:SF2">
    <property type="entry name" value="CARBOXYNORSPERMIDINE SYNTHASE"/>
    <property type="match status" value="1"/>
</dbReference>
<dbReference type="RefSeq" id="WP_077411896.1">
    <property type="nucleotide sequence ID" value="NZ_JBHRTS010000006.1"/>
</dbReference>
<proteinExistence type="predicted"/>